<dbReference type="NCBIfam" id="TIGR00322">
    <property type="entry name" value="diphth2_R"/>
    <property type="match status" value="1"/>
</dbReference>
<evidence type="ECO:0000256" key="1">
    <source>
        <dbReference type="ARBA" id="ARBA00005156"/>
    </source>
</evidence>
<dbReference type="UniPathway" id="UPA00559"/>
<comment type="similarity">
    <text evidence="2 11">Belongs to the DPH1/DPH2 family. DPH1 subfamily.</text>
</comment>
<dbReference type="GO" id="GO:0046872">
    <property type="term" value="F:metal ion binding"/>
    <property type="evidence" value="ECO:0007669"/>
    <property type="project" value="UniProtKB-KW"/>
</dbReference>
<reference evidence="12" key="2">
    <citation type="submission" date="2015-06" db="UniProtKB">
        <authorList>
            <consortium name="EnsemblMetazoa"/>
        </authorList>
    </citation>
    <scope>IDENTIFICATION</scope>
</reference>
<keyword evidence="5 11" id="KW-0808">Transferase</keyword>
<evidence type="ECO:0000256" key="10">
    <source>
        <dbReference type="ARBA" id="ARBA00048403"/>
    </source>
</evidence>
<dbReference type="HOGENOM" id="CLU_037146_1_1_1"/>
<dbReference type="Gene3D" id="3.40.50.11840">
    <property type="entry name" value="Diphthamide synthesis DPH1/DPH2 domain 1"/>
    <property type="match status" value="1"/>
</dbReference>
<evidence type="ECO:0000256" key="7">
    <source>
        <dbReference type="ARBA" id="ARBA00022723"/>
    </source>
</evidence>
<keyword evidence="9" id="KW-0411">Iron-sulfur</keyword>
<dbReference type="STRING" id="32264.T1JYL2"/>
<dbReference type="EMBL" id="CAEY01001108">
    <property type="status" value="NOT_ANNOTATED_CDS"/>
    <property type="molecule type" value="Genomic_DNA"/>
</dbReference>
<dbReference type="GO" id="GO:0017183">
    <property type="term" value="P:protein histidyl modification to diphthamide"/>
    <property type="evidence" value="ECO:0007669"/>
    <property type="project" value="UniProtKB-UniRule"/>
</dbReference>
<dbReference type="KEGG" id="tut:107372150"/>
<dbReference type="InterPro" id="IPR042263">
    <property type="entry name" value="DPH1/DPH2_1"/>
</dbReference>
<dbReference type="FunFam" id="3.40.50.11840:FF:000001">
    <property type="entry name" value="2-(3-amino-3-carboxypropyl)histidine synthase subunit 1"/>
    <property type="match status" value="1"/>
</dbReference>
<evidence type="ECO:0000256" key="6">
    <source>
        <dbReference type="ARBA" id="ARBA00022691"/>
    </source>
</evidence>
<evidence type="ECO:0000256" key="9">
    <source>
        <dbReference type="ARBA" id="ARBA00023014"/>
    </source>
</evidence>
<proteinExistence type="inferred from homology"/>
<keyword evidence="7" id="KW-0479">Metal-binding</keyword>
<evidence type="ECO:0000256" key="5">
    <source>
        <dbReference type="ARBA" id="ARBA00022679"/>
    </source>
</evidence>
<comment type="function">
    <text evidence="11">Catalyzes the first step of diphthamide biosynthesis, a post-translational modification of histidine which occurs in elongation factor 2.</text>
</comment>
<evidence type="ECO:0000256" key="2">
    <source>
        <dbReference type="ARBA" id="ARBA00010173"/>
    </source>
</evidence>
<dbReference type="eggNOG" id="KOG2648">
    <property type="taxonomic scope" value="Eukaryota"/>
</dbReference>
<gene>
    <name evidence="12" type="primary">107372150</name>
</gene>
<dbReference type="GO" id="GO:0051539">
    <property type="term" value="F:4 iron, 4 sulfur cluster binding"/>
    <property type="evidence" value="ECO:0007669"/>
    <property type="project" value="UniProtKB-UniRule"/>
</dbReference>
<dbReference type="Gene3D" id="3.40.50.11850">
    <property type="entry name" value="Diphthamide synthesis DPH1/DPH2 domain 2"/>
    <property type="match status" value="1"/>
</dbReference>
<dbReference type="PANTHER" id="PTHR10762">
    <property type="entry name" value="DIPHTHAMIDE BIOSYNTHESIS PROTEIN"/>
    <property type="match status" value="1"/>
</dbReference>
<dbReference type="PANTHER" id="PTHR10762:SF1">
    <property type="entry name" value="2-(3-AMINO-3-CARBOXYPROPYL)HISTIDINE SYNTHASE SUBUNIT 1"/>
    <property type="match status" value="1"/>
</dbReference>
<dbReference type="GO" id="GO:0090560">
    <property type="term" value="F:2-(3-amino-3-carboxypropyl)histidine synthase activity"/>
    <property type="evidence" value="ECO:0007669"/>
    <property type="project" value="UniProtKB-UniRule"/>
</dbReference>
<keyword evidence="13" id="KW-1185">Reference proteome</keyword>
<comment type="pathway">
    <text evidence="1 11">Protein modification; peptidyl-diphthamide biosynthesis.</text>
</comment>
<dbReference type="PIRSF" id="PIRSF004967">
    <property type="entry name" value="DPH1"/>
    <property type="match status" value="1"/>
</dbReference>
<name>T1JYL2_TETUR</name>
<accession>T1JYL2</accession>
<dbReference type="FunFam" id="3.40.50.11850:FF:000002">
    <property type="entry name" value="2-(3-amino-3-carboxypropyl)histidine synthase subunit 1"/>
    <property type="match status" value="1"/>
</dbReference>
<dbReference type="Gene3D" id="3.40.50.11860">
    <property type="entry name" value="Diphthamide synthesis DPH1/DPH2 domain 3"/>
    <property type="match status" value="1"/>
</dbReference>
<sequence>MDHECIVVAAKPVEERKTISRKTEQHSSSSVPYDILNDPSLNYQIKVSLPSNYNFDIPRIIWKMRETGSNRVALQFPEGLFIFSTAIATIIEQFTDATAFIIGDVTYGACCVEDYLASLANCTLLVHFGHSCLIPFNNIVSGVKVLYIVVEIQFDYWNFIETVKLNFEDKKHENIAVFGTIQFIDSVNKAVQELNTEGYNMVVPQIRPLSRGEILGCTAPILDRNTSIVLFVADGRFHMEAVMIANPWVATYYKYNPYDKCITIESYDYPEMITQRRRSIAQAVKVLEKGGVFGFILGTLGRQGSPKVLENMVNRFKKEAPNCQHVTLLIPEIKPPLLKELGDSVDIWVQTSCPRLSIDWGDEFKDHPLLNPYEFNLTMDSFMNSKPSETILSSQEKNGYPMDFYASASLGNWTPIHRCNKTCDCK</sequence>
<dbReference type="OrthoDB" id="1649088at2759"/>
<dbReference type="SFLD" id="SFLDS00032">
    <property type="entry name" value="Radical_SAM_3-amino-3-carboxyp"/>
    <property type="match status" value="1"/>
</dbReference>
<dbReference type="InterPro" id="IPR035435">
    <property type="entry name" value="DPH1/DPH2_euk_archaea"/>
</dbReference>
<dbReference type="Proteomes" id="UP000015104">
    <property type="component" value="Unassembled WGS sequence"/>
</dbReference>
<dbReference type="Pfam" id="PF01866">
    <property type="entry name" value="Diphthamide_syn"/>
    <property type="match status" value="1"/>
</dbReference>
<evidence type="ECO:0000256" key="4">
    <source>
        <dbReference type="ARBA" id="ARBA00021915"/>
    </source>
</evidence>
<evidence type="ECO:0000256" key="8">
    <source>
        <dbReference type="ARBA" id="ARBA00023004"/>
    </source>
</evidence>
<dbReference type="InterPro" id="IPR016435">
    <property type="entry name" value="DPH1/DPH2"/>
</dbReference>
<dbReference type="InterPro" id="IPR042265">
    <property type="entry name" value="DPH1/DPH2_3"/>
</dbReference>
<comment type="catalytic activity">
    <reaction evidence="10 11">
        <text>L-histidyl-[translation elongation factor 2] + S-adenosyl-L-methionine = 2-[(3S)-amino-3-carboxypropyl]-L-histidyl-[translation elongation factor 2] + S-methyl-5'-thioadenosine + H(+)</text>
        <dbReference type="Rhea" id="RHEA:36783"/>
        <dbReference type="Rhea" id="RHEA-COMP:9748"/>
        <dbReference type="Rhea" id="RHEA-COMP:9749"/>
        <dbReference type="ChEBI" id="CHEBI:15378"/>
        <dbReference type="ChEBI" id="CHEBI:17509"/>
        <dbReference type="ChEBI" id="CHEBI:29979"/>
        <dbReference type="ChEBI" id="CHEBI:59789"/>
        <dbReference type="ChEBI" id="CHEBI:73995"/>
        <dbReference type="EC" id="2.5.1.108"/>
    </reaction>
</comment>
<dbReference type="EC" id="2.5.1.108" evidence="3 11"/>
<evidence type="ECO:0000313" key="13">
    <source>
        <dbReference type="Proteomes" id="UP000015104"/>
    </source>
</evidence>
<protein>
    <recommendedName>
        <fullName evidence="4 11">2-(3-amino-3-carboxypropyl)histidine synthase subunit 1</fullName>
        <ecNumber evidence="3 11">2.5.1.108</ecNumber>
    </recommendedName>
</protein>
<dbReference type="InterPro" id="IPR042264">
    <property type="entry name" value="DPH1/DPH2_2"/>
</dbReference>
<dbReference type="EnsemblMetazoa" id="tetur03g00760.1">
    <property type="protein sequence ID" value="tetur03g00760.1"/>
    <property type="gene ID" value="tetur03g00760"/>
</dbReference>
<keyword evidence="8" id="KW-0408">Iron</keyword>
<reference evidence="13" key="1">
    <citation type="submission" date="2011-08" db="EMBL/GenBank/DDBJ databases">
        <authorList>
            <person name="Rombauts S."/>
        </authorList>
    </citation>
    <scope>NUCLEOTIDE SEQUENCE</scope>
    <source>
        <strain evidence="13">London</strain>
    </source>
</reference>
<keyword evidence="6 11" id="KW-0949">S-adenosyl-L-methionine</keyword>
<organism evidence="12 13">
    <name type="scientific">Tetranychus urticae</name>
    <name type="common">Two-spotted spider mite</name>
    <dbReference type="NCBI Taxonomy" id="32264"/>
    <lineage>
        <taxon>Eukaryota</taxon>
        <taxon>Metazoa</taxon>
        <taxon>Ecdysozoa</taxon>
        <taxon>Arthropoda</taxon>
        <taxon>Chelicerata</taxon>
        <taxon>Arachnida</taxon>
        <taxon>Acari</taxon>
        <taxon>Acariformes</taxon>
        <taxon>Trombidiformes</taxon>
        <taxon>Prostigmata</taxon>
        <taxon>Eleutherengona</taxon>
        <taxon>Raphignathae</taxon>
        <taxon>Tetranychoidea</taxon>
        <taxon>Tetranychidae</taxon>
        <taxon>Tetranychus</taxon>
    </lineage>
</organism>
<dbReference type="AlphaFoldDB" id="T1JYL2"/>
<comment type="cofactor">
    <cofactor evidence="11">
        <name>[4Fe-4S] cluster</name>
        <dbReference type="ChEBI" id="CHEBI:49883"/>
    </cofactor>
    <text evidence="11">Binds 1 [4Fe-4S] cluster per subunit. The cluster is coordinated with 3 cysteines and an exchangeable S-adenosyl-L-methionine.</text>
</comment>
<evidence type="ECO:0000256" key="3">
    <source>
        <dbReference type="ARBA" id="ARBA00012221"/>
    </source>
</evidence>
<keyword evidence="11" id="KW-0004">4Fe-4S</keyword>
<dbReference type="OMA" id="PGQVLGC"/>
<evidence type="ECO:0000313" key="12">
    <source>
        <dbReference type="EnsemblMetazoa" id="tetur03g00760.1"/>
    </source>
</evidence>
<evidence type="ECO:0000256" key="11">
    <source>
        <dbReference type="PIRNR" id="PIRNR004967"/>
    </source>
</evidence>